<sequence>MKNEAPYLREWIEFYKLVGVERFYLYNNESTDNTVELLQPYIRSGEVVLEHCPTSMRQVNNAYNHCLEYYGSESEWIAFIDIDEFLFPTNEDNLKTILDDYLEYPGLLVNWCCFGSSGHQTKPKGLTIENYTHRANSSCATSRTFKSIVKPSCVQACITPHNFLYFTGRKLKPVTENKIAFTQVGPRDHQTLTSSWQKIRINHYIIRSREEFIAKRSRGSALFNFARYTGDFFERHDRNAVEEDLTIQRFLPQLKQPFQNKLQNI</sequence>
<comment type="subcellular location">
    <subcellularLocation>
        <location evidence="1">Membrane</location>
        <topology evidence="1">Single-pass membrane protein</topology>
    </subcellularLocation>
</comment>
<evidence type="ECO:0000256" key="1">
    <source>
        <dbReference type="ARBA" id="ARBA00004167"/>
    </source>
</evidence>
<dbReference type="PANTHER" id="PTHR21461:SF69">
    <property type="entry name" value="GLYCOSYLTRANSFERASE FAMILY 92 PROTEIN"/>
    <property type="match status" value="1"/>
</dbReference>
<dbReference type="Gene3D" id="3.90.550.10">
    <property type="entry name" value="Spore Coat Polysaccharide Biosynthesis Protein SpsA, Chain A"/>
    <property type="match status" value="1"/>
</dbReference>
<evidence type="ECO:0000256" key="5">
    <source>
        <dbReference type="ARBA" id="ARBA00022989"/>
    </source>
</evidence>
<gene>
    <name evidence="7" type="ORF">ABWT76_005217</name>
</gene>
<dbReference type="AlphaFoldDB" id="A0AAU8JB90"/>
<evidence type="ECO:0000256" key="3">
    <source>
        <dbReference type="ARBA" id="ARBA00022679"/>
    </source>
</evidence>
<keyword evidence="4" id="KW-0812">Transmembrane</keyword>
<dbReference type="EMBL" id="CP159837">
    <property type="protein sequence ID" value="XCM36456.1"/>
    <property type="molecule type" value="Genomic_DNA"/>
</dbReference>
<accession>A0AAU8JB90</accession>
<dbReference type="GO" id="GO:0005737">
    <property type="term" value="C:cytoplasm"/>
    <property type="evidence" value="ECO:0007669"/>
    <property type="project" value="TreeGrafter"/>
</dbReference>
<dbReference type="SUPFAM" id="SSF53448">
    <property type="entry name" value="Nucleotide-diphospho-sugar transferases"/>
    <property type="match status" value="1"/>
</dbReference>
<keyword evidence="3 7" id="KW-0808">Transferase</keyword>
<evidence type="ECO:0000313" key="7">
    <source>
        <dbReference type="EMBL" id="XCM36456.1"/>
    </source>
</evidence>
<dbReference type="InterPro" id="IPR008166">
    <property type="entry name" value="Glyco_transf_92"/>
</dbReference>
<dbReference type="EC" id="2.4.-.-" evidence="7"/>
<reference evidence="7" key="1">
    <citation type="submission" date="2024-07" db="EMBL/GenBank/DDBJ databases">
        <authorList>
            <person name="Kim Y.J."/>
            <person name="Jeong J.Y."/>
        </authorList>
    </citation>
    <scope>NUCLEOTIDE SEQUENCE</scope>
    <source>
        <strain evidence="7">GIHE-MW2</strain>
    </source>
</reference>
<dbReference type="RefSeq" id="WP_190879407.1">
    <property type="nucleotide sequence ID" value="NZ_CP159837.1"/>
</dbReference>
<keyword evidence="5" id="KW-1133">Transmembrane helix</keyword>
<keyword evidence="2 7" id="KW-0328">Glycosyltransferase</keyword>
<protein>
    <submittedName>
        <fullName evidence="7">Glycosyltransferase family 92 protein</fullName>
        <ecNumber evidence="7">2.4.-.-</ecNumber>
    </submittedName>
</protein>
<evidence type="ECO:0000256" key="6">
    <source>
        <dbReference type="ARBA" id="ARBA00023136"/>
    </source>
</evidence>
<dbReference type="PANTHER" id="PTHR21461">
    <property type="entry name" value="GLYCOSYLTRANSFERASE FAMILY 92 PROTEIN"/>
    <property type="match status" value="1"/>
</dbReference>
<proteinExistence type="predicted"/>
<dbReference type="Pfam" id="PF01697">
    <property type="entry name" value="Glyco_transf_92"/>
    <property type="match status" value="1"/>
</dbReference>
<dbReference type="GO" id="GO:0016757">
    <property type="term" value="F:glycosyltransferase activity"/>
    <property type="evidence" value="ECO:0007669"/>
    <property type="project" value="UniProtKB-KW"/>
</dbReference>
<keyword evidence="6" id="KW-0472">Membrane</keyword>
<evidence type="ECO:0000256" key="4">
    <source>
        <dbReference type="ARBA" id="ARBA00022692"/>
    </source>
</evidence>
<dbReference type="InterPro" id="IPR029044">
    <property type="entry name" value="Nucleotide-diphossugar_trans"/>
</dbReference>
<organism evidence="7">
    <name type="scientific">Planktothricoides raciborskii GIHE-MW2</name>
    <dbReference type="NCBI Taxonomy" id="2792601"/>
    <lineage>
        <taxon>Bacteria</taxon>
        <taxon>Bacillati</taxon>
        <taxon>Cyanobacteriota</taxon>
        <taxon>Cyanophyceae</taxon>
        <taxon>Oscillatoriophycideae</taxon>
        <taxon>Oscillatoriales</taxon>
        <taxon>Oscillatoriaceae</taxon>
        <taxon>Planktothricoides</taxon>
    </lineage>
</organism>
<dbReference type="CDD" id="cd00761">
    <property type="entry name" value="Glyco_tranf_GTA_type"/>
    <property type="match status" value="1"/>
</dbReference>
<dbReference type="GO" id="GO:0016020">
    <property type="term" value="C:membrane"/>
    <property type="evidence" value="ECO:0007669"/>
    <property type="project" value="UniProtKB-SubCell"/>
</dbReference>
<evidence type="ECO:0000256" key="2">
    <source>
        <dbReference type="ARBA" id="ARBA00022676"/>
    </source>
</evidence>
<name>A0AAU8JB90_9CYAN</name>